<accession>A0A1T5FRE2</accession>
<gene>
    <name evidence="2" type="ORF">SAMN05660477_02247</name>
</gene>
<protein>
    <submittedName>
        <fullName evidence="2">Uncharacterized protein</fullName>
    </submittedName>
</protein>
<feature type="transmembrane region" description="Helical" evidence="1">
    <location>
        <begin position="14"/>
        <end position="34"/>
    </location>
</feature>
<dbReference type="EMBL" id="FUYZ01000007">
    <property type="protein sequence ID" value="SKB98687.1"/>
    <property type="molecule type" value="Genomic_DNA"/>
</dbReference>
<organism evidence="2 3">
    <name type="scientific">Soonwooa buanensis</name>
    <dbReference type="NCBI Taxonomy" id="619805"/>
    <lineage>
        <taxon>Bacteria</taxon>
        <taxon>Pseudomonadati</taxon>
        <taxon>Bacteroidota</taxon>
        <taxon>Flavobacteriia</taxon>
        <taxon>Flavobacteriales</taxon>
        <taxon>Weeksellaceae</taxon>
        <taxon>Chryseobacterium group</taxon>
        <taxon>Soonwooa</taxon>
    </lineage>
</organism>
<dbReference type="OrthoDB" id="1264938at2"/>
<keyword evidence="1" id="KW-0812">Transmembrane</keyword>
<feature type="transmembrane region" description="Helical" evidence="1">
    <location>
        <begin position="69"/>
        <end position="91"/>
    </location>
</feature>
<dbReference type="STRING" id="619805.SAMN05660477_02247"/>
<evidence type="ECO:0000256" key="1">
    <source>
        <dbReference type="SAM" id="Phobius"/>
    </source>
</evidence>
<dbReference type="AlphaFoldDB" id="A0A1T5FRE2"/>
<dbReference type="RefSeq" id="WP_079667459.1">
    <property type="nucleotide sequence ID" value="NZ_FUYZ01000007.1"/>
</dbReference>
<keyword evidence="3" id="KW-1185">Reference proteome</keyword>
<evidence type="ECO:0000313" key="2">
    <source>
        <dbReference type="EMBL" id="SKB98687.1"/>
    </source>
</evidence>
<sequence>MENKIQNTNLNKPISVALVVMICILTTIFILQGPTEESDFFTVLTCWTFTITIFQIFYVISYKTSKKTLAFWLMIILIVISLLFFGVLWYASQLAKGFNH</sequence>
<proteinExistence type="predicted"/>
<keyword evidence="1" id="KW-0472">Membrane</keyword>
<feature type="transmembrane region" description="Helical" evidence="1">
    <location>
        <begin position="40"/>
        <end position="60"/>
    </location>
</feature>
<keyword evidence="1" id="KW-1133">Transmembrane helix</keyword>
<reference evidence="2 3" key="1">
    <citation type="submission" date="2017-02" db="EMBL/GenBank/DDBJ databases">
        <authorList>
            <person name="Peterson S.W."/>
        </authorList>
    </citation>
    <scope>NUCLEOTIDE SEQUENCE [LARGE SCALE GENOMIC DNA]</scope>
    <source>
        <strain evidence="2 3">DSM 22323</strain>
    </source>
</reference>
<name>A0A1T5FRE2_9FLAO</name>
<dbReference type="Proteomes" id="UP000191112">
    <property type="component" value="Unassembled WGS sequence"/>
</dbReference>
<evidence type="ECO:0000313" key="3">
    <source>
        <dbReference type="Proteomes" id="UP000191112"/>
    </source>
</evidence>